<evidence type="ECO:0000313" key="7">
    <source>
        <dbReference type="Proteomes" id="UP000785679"/>
    </source>
</evidence>
<dbReference type="InterPro" id="IPR019787">
    <property type="entry name" value="Znf_PHD-finger"/>
</dbReference>
<dbReference type="SUPFAM" id="SSF57903">
    <property type="entry name" value="FYVE/PHD zinc finger"/>
    <property type="match status" value="1"/>
</dbReference>
<name>A0A8J8NA81_HALGN</name>
<evidence type="ECO:0000256" key="1">
    <source>
        <dbReference type="ARBA" id="ARBA00022723"/>
    </source>
</evidence>
<evidence type="ECO:0000313" key="6">
    <source>
        <dbReference type="EMBL" id="TNV70991.1"/>
    </source>
</evidence>
<accession>A0A8J8NA81</accession>
<evidence type="ECO:0000256" key="4">
    <source>
        <dbReference type="PROSITE-ProRule" id="PRU00146"/>
    </source>
</evidence>
<proteinExistence type="predicted"/>
<feature type="domain" description="PHD-type" evidence="5">
    <location>
        <begin position="2"/>
        <end position="55"/>
    </location>
</feature>
<dbReference type="EMBL" id="RRYP01031283">
    <property type="protein sequence ID" value="TNV70991.1"/>
    <property type="molecule type" value="Genomic_DNA"/>
</dbReference>
<dbReference type="OrthoDB" id="283066at2759"/>
<sequence>MHYICSICKSGLDEDHIIICEGCDRGFHSNCHDPVVKLETLNEDEPWNCKSCQLEAQL</sequence>
<evidence type="ECO:0000259" key="5">
    <source>
        <dbReference type="PROSITE" id="PS50016"/>
    </source>
</evidence>
<evidence type="ECO:0000256" key="3">
    <source>
        <dbReference type="ARBA" id="ARBA00022833"/>
    </source>
</evidence>
<dbReference type="PROSITE" id="PS01359">
    <property type="entry name" value="ZF_PHD_1"/>
    <property type="match status" value="1"/>
</dbReference>
<dbReference type="Gene3D" id="3.30.40.10">
    <property type="entry name" value="Zinc/RING finger domain, C3HC4 (zinc finger)"/>
    <property type="match status" value="1"/>
</dbReference>
<dbReference type="Proteomes" id="UP000785679">
    <property type="component" value="Unassembled WGS sequence"/>
</dbReference>
<dbReference type="InterPro" id="IPR013083">
    <property type="entry name" value="Znf_RING/FYVE/PHD"/>
</dbReference>
<keyword evidence="3" id="KW-0862">Zinc</keyword>
<keyword evidence="2 4" id="KW-0863">Zinc-finger</keyword>
<dbReference type="SMART" id="SM00249">
    <property type="entry name" value="PHD"/>
    <property type="match status" value="1"/>
</dbReference>
<dbReference type="AlphaFoldDB" id="A0A8J8NA81"/>
<protein>
    <recommendedName>
        <fullName evidence="5">PHD-type domain-containing protein</fullName>
    </recommendedName>
</protein>
<dbReference type="InterPro" id="IPR019786">
    <property type="entry name" value="Zinc_finger_PHD-type_CS"/>
</dbReference>
<dbReference type="Pfam" id="PF00628">
    <property type="entry name" value="PHD"/>
    <property type="match status" value="1"/>
</dbReference>
<gene>
    <name evidence="6" type="ORF">FGO68_gene15515</name>
</gene>
<dbReference type="PROSITE" id="PS50016">
    <property type="entry name" value="ZF_PHD_2"/>
    <property type="match status" value="1"/>
</dbReference>
<evidence type="ECO:0000256" key="2">
    <source>
        <dbReference type="ARBA" id="ARBA00022771"/>
    </source>
</evidence>
<dbReference type="GO" id="GO:0008270">
    <property type="term" value="F:zinc ion binding"/>
    <property type="evidence" value="ECO:0007669"/>
    <property type="project" value="UniProtKB-KW"/>
</dbReference>
<comment type="caution">
    <text evidence="6">The sequence shown here is derived from an EMBL/GenBank/DDBJ whole genome shotgun (WGS) entry which is preliminary data.</text>
</comment>
<keyword evidence="1" id="KW-0479">Metal-binding</keyword>
<dbReference type="InterPro" id="IPR001965">
    <property type="entry name" value="Znf_PHD"/>
</dbReference>
<reference evidence="6" key="1">
    <citation type="submission" date="2019-06" db="EMBL/GenBank/DDBJ databases">
        <authorList>
            <person name="Zheng W."/>
        </authorList>
    </citation>
    <scope>NUCLEOTIDE SEQUENCE</scope>
    <source>
        <strain evidence="6">QDHG01</strain>
    </source>
</reference>
<dbReference type="InterPro" id="IPR011011">
    <property type="entry name" value="Znf_FYVE_PHD"/>
</dbReference>
<keyword evidence="7" id="KW-1185">Reference proteome</keyword>
<organism evidence="6 7">
    <name type="scientific">Halteria grandinella</name>
    <dbReference type="NCBI Taxonomy" id="5974"/>
    <lineage>
        <taxon>Eukaryota</taxon>
        <taxon>Sar</taxon>
        <taxon>Alveolata</taxon>
        <taxon>Ciliophora</taxon>
        <taxon>Intramacronucleata</taxon>
        <taxon>Spirotrichea</taxon>
        <taxon>Stichotrichia</taxon>
        <taxon>Sporadotrichida</taxon>
        <taxon>Halteriidae</taxon>
        <taxon>Halteria</taxon>
    </lineage>
</organism>